<sequence>MPKQQDPPSPTKPVPASWWFLTGGVGAPPRTQAGFHRLASERKAAYRARVMAKQEREEAEHARKDALAKVEQARKDALAKLEAEHGPSGFVSKMLWRLRGGAGDNCQKEEEGKGDEGTVDDEDGNRTYQQRRQRLSRKDLMERYGPDSGVKTGRAAMAMTKSRGVPKPKADAHAGGSGDQASVDDTAANNATADDPGADNGEAHDTGADNTGADGATADDTGADDARDAGVKNAGADDEGADDGGAGNAQADDAGATADNTAPVDGISNENTAG</sequence>
<protein>
    <submittedName>
        <fullName evidence="3">Uncharacterized protein</fullName>
    </submittedName>
</protein>
<feature type="compositionally biased region" description="Low complexity" evidence="2">
    <location>
        <begin position="248"/>
        <end position="262"/>
    </location>
</feature>
<gene>
    <name evidence="3" type="ORF">PG996_000812</name>
</gene>
<feature type="compositionally biased region" description="Basic and acidic residues" evidence="2">
    <location>
        <begin position="136"/>
        <end position="145"/>
    </location>
</feature>
<feature type="coiled-coil region" evidence="1">
    <location>
        <begin position="49"/>
        <end position="76"/>
    </location>
</feature>
<dbReference type="EMBL" id="JAQQWM010000001">
    <property type="protein sequence ID" value="KAK8082031.1"/>
    <property type="molecule type" value="Genomic_DNA"/>
</dbReference>
<evidence type="ECO:0000256" key="1">
    <source>
        <dbReference type="SAM" id="Coils"/>
    </source>
</evidence>
<evidence type="ECO:0000256" key="2">
    <source>
        <dbReference type="SAM" id="MobiDB-lite"/>
    </source>
</evidence>
<evidence type="ECO:0000313" key="3">
    <source>
        <dbReference type="EMBL" id="KAK8082031.1"/>
    </source>
</evidence>
<dbReference type="Proteomes" id="UP001446871">
    <property type="component" value="Unassembled WGS sequence"/>
</dbReference>
<feature type="compositionally biased region" description="Low complexity" evidence="2">
    <location>
        <begin position="208"/>
        <end position="220"/>
    </location>
</feature>
<keyword evidence="4" id="KW-1185">Reference proteome</keyword>
<organism evidence="3 4">
    <name type="scientific">Apiospora saccharicola</name>
    <dbReference type="NCBI Taxonomy" id="335842"/>
    <lineage>
        <taxon>Eukaryota</taxon>
        <taxon>Fungi</taxon>
        <taxon>Dikarya</taxon>
        <taxon>Ascomycota</taxon>
        <taxon>Pezizomycotina</taxon>
        <taxon>Sordariomycetes</taxon>
        <taxon>Xylariomycetidae</taxon>
        <taxon>Amphisphaeriales</taxon>
        <taxon>Apiosporaceae</taxon>
        <taxon>Apiospora</taxon>
    </lineage>
</organism>
<keyword evidence="1" id="KW-0175">Coiled coil</keyword>
<comment type="caution">
    <text evidence="3">The sequence shown here is derived from an EMBL/GenBank/DDBJ whole genome shotgun (WGS) entry which is preliminary data.</text>
</comment>
<name>A0ABR1WEV1_9PEZI</name>
<feature type="compositionally biased region" description="Basic and acidic residues" evidence="2">
    <location>
        <begin position="106"/>
        <end position="116"/>
    </location>
</feature>
<evidence type="ECO:0000313" key="4">
    <source>
        <dbReference type="Proteomes" id="UP001446871"/>
    </source>
</evidence>
<feature type="region of interest" description="Disordered" evidence="2">
    <location>
        <begin position="102"/>
        <end position="274"/>
    </location>
</feature>
<accession>A0ABR1WEV1</accession>
<proteinExistence type="predicted"/>
<feature type="compositionally biased region" description="Low complexity" evidence="2">
    <location>
        <begin position="184"/>
        <end position="200"/>
    </location>
</feature>
<reference evidence="3 4" key="1">
    <citation type="submission" date="2023-01" db="EMBL/GenBank/DDBJ databases">
        <title>Analysis of 21 Apiospora genomes using comparative genomics revels a genus with tremendous synthesis potential of carbohydrate active enzymes and secondary metabolites.</title>
        <authorList>
            <person name="Sorensen T."/>
        </authorList>
    </citation>
    <scope>NUCLEOTIDE SEQUENCE [LARGE SCALE GENOMIC DNA]</scope>
    <source>
        <strain evidence="3 4">CBS 83171</strain>
    </source>
</reference>